<dbReference type="EMBL" id="GIFC01006953">
    <property type="protein sequence ID" value="MXU89036.1"/>
    <property type="molecule type" value="Transcribed_RNA"/>
</dbReference>
<sequence length="105" mass="12627">MLNRTKSLAAILCLLHQSHNVTTMFGNLGTRCQLFRKANHQITWMRQRLRSIRIQCRRFLKGPNSVAMQKWPSRLSPRIRRKSTIRWFPQRQAWVQQLRRNSSKI</sequence>
<feature type="chain" id="PRO_5025559470" evidence="1">
    <location>
        <begin position="24"/>
        <end position="105"/>
    </location>
</feature>
<proteinExistence type="predicted"/>
<evidence type="ECO:0000313" key="2">
    <source>
        <dbReference type="EMBL" id="MXU89036.1"/>
    </source>
</evidence>
<accession>A0A6B0UHZ6</accession>
<reference evidence="2" key="1">
    <citation type="submission" date="2019-12" db="EMBL/GenBank/DDBJ databases">
        <title>An insight into the sialome of adult female Ixodes ricinus ticks feeding for 6 days.</title>
        <authorList>
            <person name="Perner J."/>
            <person name="Ribeiro J.M.C."/>
        </authorList>
    </citation>
    <scope>NUCLEOTIDE SEQUENCE</scope>
    <source>
        <strain evidence="2">Semi-engorged</strain>
        <tissue evidence="2">Salivary glands</tissue>
    </source>
</reference>
<dbReference type="AlphaFoldDB" id="A0A6B0UHZ6"/>
<name>A0A6B0UHZ6_IXORI</name>
<organism evidence="2">
    <name type="scientific">Ixodes ricinus</name>
    <name type="common">Common tick</name>
    <name type="synonym">Acarus ricinus</name>
    <dbReference type="NCBI Taxonomy" id="34613"/>
    <lineage>
        <taxon>Eukaryota</taxon>
        <taxon>Metazoa</taxon>
        <taxon>Ecdysozoa</taxon>
        <taxon>Arthropoda</taxon>
        <taxon>Chelicerata</taxon>
        <taxon>Arachnida</taxon>
        <taxon>Acari</taxon>
        <taxon>Parasitiformes</taxon>
        <taxon>Ixodida</taxon>
        <taxon>Ixodoidea</taxon>
        <taxon>Ixodidae</taxon>
        <taxon>Ixodinae</taxon>
        <taxon>Ixodes</taxon>
    </lineage>
</organism>
<feature type="signal peptide" evidence="1">
    <location>
        <begin position="1"/>
        <end position="23"/>
    </location>
</feature>
<keyword evidence="1" id="KW-0732">Signal</keyword>
<protein>
    <submittedName>
        <fullName evidence="2">Putative secreted protein</fullName>
    </submittedName>
</protein>
<evidence type="ECO:0000256" key="1">
    <source>
        <dbReference type="SAM" id="SignalP"/>
    </source>
</evidence>